<dbReference type="Proteomes" id="UP000287651">
    <property type="component" value="Unassembled WGS sequence"/>
</dbReference>
<organism evidence="2 3">
    <name type="scientific">Ensete ventricosum</name>
    <name type="common">Abyssinian banana</name>
    <name type="synonym">Musa ensete</name>
    <dbReference type="NCBI Taxonomy" id="4639"/>
    <lineage>
        <taxon>Eukaryota</taxon>
        <taxon>Viridiplantae</taxon>
        <taxon>Streptophyta</taxon>
        <taxon>Embryophyta</taxon>
        <taxon>Tracheophyta</taxon>
        <taxon>Spermatophyta</taxon>
        <taxon>Magnoliopsida</taxon>
        <taxon>Liliopsida</taxon>
        <taxon>Zingiberales</taxon>
        <taxon>Musaceae</taxon>
        <taxon>Ensete</taxon>
    </lineage>
</organism>
<name>A0A426Y703_ENSVE</name>
<dbReference type="EMBL" id="AMZH03014597">
    <property type="protein sequence ID" value="RRT47361.1"/>
    <property type="molecule type" value="Genomic_DNA"/>
</dbReference>
<proteinExistence type="predicted"/>
<evidence type="ECO:0000313" key="2">
    <source>
        <dbReference type="EMBL" id="RRT47361.1"/>
    </source>
</evidence>
<evidence type="ECO:0000256" key="1">
    <source>
        <dbReference type="SAM" id="MobiDB-lite"/>
    </source>
</evidence>
<feature type="region of interest" description="Disordered" evidence="1">
    <location>
        <begin position="1"/>
        <end position="29"/>
    </location>
</feature>
<protein>
    <submittedName>
        <fullName evidence="2">Uncharacterized protein</fullName>
    </submittedName>
</protein>
<dbReference type="AlphaFoldDB" id="A0A426Y703"/>
<evidence type="ECO:0000313" key="3">
    <source>
        <dbReference type="Proteomes" id="UP000287651"/>
    </source>
</evidence>
<accession>A0A426Y703</accession>
<gene>
    <name evidence="2" type="ORF">B296_00021013</name>
</gene>
<reference evidence="2 3" key="1">
    <citation type="journal article" date="2014" name="Agronomy (Basel)">
        <title>A Draft Genome Sequence for Ensete ventricosum, the Drought-Tolerant Tree Against Hunger.</title>
        <authorList>
            <person name="Harrison J."/>
            <person name="Moore K.A."/>
            <person name="Paszkiewicz K."/>
            <person name="Jones T."/>
            <person name="Grant M."/>
            <person name="Ambacheew D."/>
            <person name="Muzemil S."/>
            <person name="Studholme D.J."/>
        </authorList>
    </citation>
    <scope>NUCLEOTIDE SEQUENCE [LARGE SCALE GENOMIC DNA]</scope>
</reference>
<sequence length="82" mass="8973">MTRPPVRVAGHGRPPVRLPTASPQGAVARDQGCCQQVRPLASMAGAYGRRQRPQRHPFGDDAISQGRHLRAQRPQELLSEGQ</sequence>
<comment type="caution">
    <text evidence="2">The sequence shown here is derived from an EMBL/GenBank/DDBJ whole genome shotgun (WGS) entry which is preliminary data.</text>
</comment>
<feature type="region of interest" description="Disordered" evidence="1">
    <location>
        <begin position="45"/>
        <end position="82"/>
    </location>
</feature>